<dbReference type="PANTHER" id="PTHR42742">
    <property type="entry name" value="TRANSCRIPTIONAL REPRESSOR MPRA"/>
    <property type="match status" value="1"/>
</dbReference>
<keyword evidence="8" id="KW-1185">Reference proteome</keyword>
<evidence type="ECO:0000256" key="1">
    <source>
        <dbReference type="ARBA" id="ARBA00001946"/>
    </source>
</evidence>
<name>A0ABT0BKX1_9SPHN</name>
<comment type="catalytic activity">
    <reaction evidence="6">
        <text>D-fructose + ATP = D-fructose 6-phosphate + ADP + H(+)</text>
        <dbReference type="Rhea" id="RHEA:16125"/>
        <dbReference type="ChEBI" id="CHEBI:15378"/>
        <dbReference type="ChEBI" id="CHEBI:30616"/>
        <dbReference type="ChEBI" id="CHEBI:37721"/>
        <dbReference type="ChEBI" id="CHEBI:61527"/>
        <dbReference type="ChEBI" id="CHEBI:456216"/>
        <dbReference type="EC" id="2.7.1.4"/>
    </reaction>
</comment>
<dbReference type="EC" id="2.7.1.4" evidence="5"/>
<keyword evidence="3" id="KW-0862">Zinc</keyword>
<gene>
    <name evidence="7" type="ORF">MTR66_02630</name>
</gene>
<dbReference type="SUPFAM" id="SSF53067">
    <property type="entry name" value="Actin-like ATPase domain"/>
    <property type="match status" value="1"/>
</dbReference>
<dbReference type="InterPro" id="IPR043129">
    <property type="entry name" value="ATPase_NBD"/>
</dbReference>
<evidence type="ECO:0000256" key="3">
    <source>
        <dbReference type="ARBA" id="ARBA00022833"/>
    </source>
</evidence>
<keyword evidence="2" id="KW-0479">Metal-binding</keyword>
<evidence type="ECO:0000256" key="5">
    <source>
        <dbReference type="ARBA" id="ARBA00038887"/>
    </source>
</evidence>
<dbReference type="InterPro" id="IPR049874">
    <property type="entry name" value="ROK_cs"/>
</dbReference>
<organism evidence="7 8">
    <name type="scientific">Novosphingobium beihaiensis</name>
    <dbReference type="NCBI Taxonomy" id="2930389"/>
    <lineage>
        <taxon>Bacteria</taxon>
        <taxon>Pseudomonadati</taxon>
        <taxon>Pseudomonadota</taxon>
        <taxon>Alphaproteobacteria</taxon>
        <taxon>Sphingomonadales</taxon>
        <taxon>Sphingomonadaceae</taxon>
        <taxon>Novosphingobium</taxon>
    </lineage>
</organism>
<dbReference type="Gene3D" id="3.30.420.40">
    <property type="match status" value="2"/>
</dbReference>
<dbReference type="PROSITE" id="PS01125">
    <property type="entry name" value="ROK"/>
    <property type="match status" value="1"/>
</dbReference>
<reference evidence="7 8" key="1">
    <citation type="submission" date="2022-04" db="EMBL/GenBank/DDBJ databases">
        <title>Identification of a novel bacterium isolated from mangrove sediments.</title>
        <authorList>
            <person name="Pan X."/>
        </authorList>
    </citation>
    <scope>NUCLEOTIDE SEQUENCE [LARGE SCALE GENOMIC DNA]</scope>
    <source>
        <strain evidence="7 8">B2638</strain>
    </source>
</reference>
<dbReference type="RefSeq" id="WP_243917651.1">
    <property type="nucleotide sequence ID" value="NZ_JALHLG010000003.1"/>
</dbReference>
<accession>A0ABT0BKX1</accession>
<comment type="caution">
    <text evidence="7">The sequence shown here is derived from an EMBL/GenBank/DDBJ whole genome shotgun (WGS) entry which is preliminary data.</text>
</comment>
<protein>
    <recommendedName>
        <fullName evidence="5">fructokinase</fullName>
        <ecNumber evidence="5">2.7.1.4</ecNumber>
    </recommendedName>
</protein>
<sequence length="287" mass="29541">MARKTYGLIEAGGTKFVLGIAHGPDAVLETIRIPTTAPDETIGAVCEWFGARGPLDAIGLASFGPVELDRASPKWGHILNTPKPGWSGADLAGPLARAFCCPVSVDTDVNAAALAESRWGAGQGQRCVVYLTVGTGIGGGAVIEGQTLRGLSHPEMGHIRTPRHEADKAFAGICPFHGDCLEGMASGPAVIARYGHSLSQLPAGHPGQGIIAWYLAQAAVTVQAMLEPGRLIFGGGVMETPGLVERVREEAARLGGGYFRGQPADVIVRPGLGERSGLLGALALAGG</sequence>
<evidence type="ECO:0000313" key="7">
    <source>
        <dbReference type="EMBL" id="MCJ2185706.1"/>
    </source>
</evidence>
<evidence type="ECO:0000256" key="6">
    <source>
        <dbReference type="ARBA" id="ARBA00048451"/>
    </source>
</evidence>
<evidence type="ECO:0000256" key="2">
    <source>
        <dbReference type="ARBA" id="ARBA00022723"/>
    </source>
</evidence>
<dbReference type="InterPro" id="IPR000600">
    <property type="entry name" value="ROK"/>
</dbReference>
<evidence type="ECO:0000256" key="4">
    <source>
        <dbReference type="ARBA" id="ARBA00022842"/>
    </source>
</evidence>
<dbReference type="CDD" id="cd24067">
    <property type="entry name" value="ASKHA_NBD_ROK_BsFRK-like"/>
    <property type="match status" value="1"/>
</dbReference>
<evidence type="ECO:0000313" key="8">
    <source>
        <dbReference type="Proteomes" id="UP001202281"/>
    </source>
</evidence>
<dbReference type="PANTHER" id="PTHR42742:SF3">
    <property type="entry name" value="FRUCTOKINASE"/>
    <property type="match status" value="1"/>
</dbReference>
<proteinExistence type="predicted"/>
<comment type="cofactor">
    <cofactor evidence="1">
        <name>Mg(2+)</name>
        <dbReference type="ChEBI" id="CHEBI:18420"/>
    </cofactor>
</comment>
<dbReference type="InterPro" id="IPR051804">
    <property type="entry name" value="Carb_Metab_Reg_Kinase/Isom"/>
</dbReference>
<keyword evidence="4" id="KW-0460">Magnesium</keyword>
<dbReference type="Pfam" id="PF00480">
    <property type="entry name" value="ROK"/>
    <property type="match status" value="1"/>
</dbReference>
<dbReference type="Proteomes" id="UP001202281">
    <property type="component" value="Unassembled WGS sequence"/>
</dbReference>
<dbReference type="EMBL" id="JALHLG010000003">
    <property type="protein sequence ID" value="MCJ2185706.1"/>
    <property type="molecule type" value="Genomic_DNA"/>
</dbReference>